<organism evidence="1 2">
    <name type="scientific">Pisolithus microcarpus 441</name>
    <dbReference type="NCBI Taxonomy" id="765257"/>
    <lineage>
        <taxon>Eukaryota</taxon>
        <taxon>Fungi</taxon>
        <taxon>Dikarya</taxon>
        <taxon>Basidiomycota</taxon>
        <taxon>Agaricomycotina</taxon>
        <taxon>Agaricomycetes</taxon>
        <taxon>Agaricomycetidae</taxon>
        <taxon>Boletales</taxon>
        <taxon>Sclerodermatineae</taxon>
        <taxon>Pisolithaceae</taxon>
        <taxon>Pisolithus</taxon>
    </lineage>
</organism>
<name>A0A0C9YPP5_9AGAM</name>
<reference evidence="1 2" key="1">
    <citation type="submission" date="2014-04" db="EMBL/GenBank/DDBJ databases">
        <authorList>
            <consortium name="DOE Joint Genome Institute"/>
            <person name="Kuo A."/>
            <person name="Kohler A."/>
            <person name="Costa M.D."/>
            <person name="Nagy L.G."/>
            <person name="Floudas D."/>
            <person name="Copeland A."/>
            <person name="Barry K.W."/>
            <person name="Cichocki N."/>
            <person name="Veneault-Fourrey C."/>
            <person name="LaButti K."/>
            <person name="Lindquist E.A."/>
            <person name="Lipzen A."/>
            <person name="Lundell T."/>
            <person name="Morin E."/>
            <person name="Murat C."/>
            <person name="Sun H."/>
            <person name="Tunlid A."/>
            <person name="Henrissat B."/>
            <person name="Grigoriev I.V."/>
            <person name="Hibbett D.S."/>
            <person name="Martin F."/>
            <person name="Nordberg H.P."/>
            <person name="Cantor M.N."/>
            <person name="Hua S.X."/>
        </authorList>
    </citation>
    <scope>NUCLEOTIDE SEQUENCE [LARGE SCALE GENOMIC DNA]</scope>
    <source>
        <strain evidence="1 2">441</strain>
    </source>
</reference>
<keyword evidence="2" id="KW-1185">Reference proteome</keyword>
<evidence type="ECO:0000313" key="1">
    <source>
        <dbReference type="EMBL" id="KIK18586.1"/>
    </source>
</evidence>
<sequence length="84" mass="9539">MAYACTSAMPWDFSVSNSSNIVSTSPKAYLLFKMVLVTSVSAIRIPNPPFWTTTRDPSIVSGLVLRAMVWNIYYTYFHDLNIIR</sequence>
<dbReference type="EMBL" id="KN833801">
    <property type="protein sequence ID" value="KIK18586.1"/>
    <property type="molecule type" value="Genomic_DNA"/>
</dbReference>
<dbReference type="HOGENOM" id="CLU_2528298_0_0_1"/>
<accession>A0A0C9YPP5</accession>
<protein>
    <submittedName>
        <fullName evidence="1">Uncharacterized protein</fullName>
    </submittedName>
</protein>
<evidence type="ECO:0000313" key="2">
    <source>
        <dbReference type="Proteomes" id="UP000054018"/>
    </source>
</evidence>
<dbReference type="AlphaFoldDB" id="A0A0C9YPP5"/>
<gene>
    <name evidence="1" type="ORF">PISMIDRAFT_684018</name>
</gene>
<proteinExistence type="predicted"/>
<dbReference type="Proteomes" id="UP000054018">
    <property type="component" value="Unassembled WGS sequence"/>
</dbReference>
<reference evidence="2" key="2">
    <citation type="submission" date="2015-01" db="EMBL/GenBank/DDBJ databases">
        <title>Evolutionary Origins and Diversification of the Mycorrhizal Mutualists.</title>
        <authorList>
            <consortium name="DOE Joint Genome Institute"/>
            <consortium name="Mycorrhizal Genomics Consortium"/>
            <person name="Kohler A."/>
            <person name="Kuo A."/>
            <person name="Nagy L.G."/>
            <person name="Floudas D."/>
            <person name="Copeland A."/>
            <person name="Barry K.W."/>
            <person name="Cichocki N."/>
            <person name="Veneault-Fourrey C."/>
            <person name="LaButti K."/>
            <person name="Lindquist E.A."/>
            <person name="Lipzen A."/>
            <person name="Lundell T."/>
            <person name="Morin E."/>
            <person name="Murat C."/>
            <person name="Riley R."/>
            <person name="Ohm R."/>
            <person name="Sun H."/>
            <person name="Tunlid A."/>
            <person name="Henrissat B."/>
            <person name="Grigoriev I.V."/>
            <person name="Hibbett D.S."/>
            <person name="Martin F."/>
        </authorList>
    </citation>
    <scope>NUCLEOTIDE SEQUENCE [LARGE SCALE GENOMIC DNA]</scope>
    <source>
        <strain evidence="2">441</strain>
    </source>
</reference>